<sequence length="371" mass="42265">MRVTRLVLRNFRNYAGLTLEFARNINIFIGRNAQGKTNILEALYLGAMGRSHRTAVDNELVRWGQGAALVEIAFTKQEVEHKLAIRLIPSQNKEILHNGHPIKQRELVGTLNAVLFSPEDLQLVKGAPALRRRFLDGEISQVSRAYYRALIQYNRVVQQRNSLLKKVREREAKADLIDAWDEQLAAGAAFLVGKRFEAVRKLAMLANLMHRRITASKENLSLSYYQPYLHPDDEAPKPLSSEWYRRQLTARRAEDIARGTTTIGPHRDDLLLAVNGHDLRVFGSQGQQRTGALALKLAELEFIKSETGEYPLLLLDDVMSELDEERRSHLLYFIRERIQTFITATDAKYFPDDLSGQYYQVAGGAVREVTP</sequence>
<keyword evidence="9 12" id="KW-0238">DNA-binding</keyword>
<evidence type="ECO:0000256" key="13">
    <source>
        <dbReference type="RuleBase" id="RU000578"/>
    </source>
</evidence>
<dbReference type="GO" id="GO:0009432">
    <property type="term" value="P:SOS response"/>
    <property type="evidence" value="ECO:0007669"/>
    <property type="project" value="UniProtKB-UniRule"/>
</dbReference>
<dbReference type="InterPro" id="IPR018078">
    <property type="entry name" value="DNA-binding_RecF_CS"/>
</dbReference>
<comment type="subcellular location">
    <subcellularLocation>
        <location evidence="1 12 13">Cytoplasm</location>
    </subcellularLocation>
</comment>
<protein>
    <recommendedName>
        <fullName evidence="3 12">DNA replication and repair protein RecF</fullName>
    </recommendedName>
</protein>
<evidence type="ECO:0000256" key="3">
    <source>
        <dbReference type="ARBA" id="ARBA00020170"/>
    </source>
</evidence>
<evidence type="ECO:0000256" key="7">
    <source>
        <dbReference type="ARBA" id="ARBA00022763"/>
    </source>
</evidence>
<proteinExistence type="inferred from homology"/>
<evidence type="ECO:0000256" key="12">
    <source>
        <dbReference type="HAMAP-Rule" id="MF_00365"/>
    </source>
</evidence>
<keyword evidence="11 12" id="KW-0742">SOS response</keyword>
<dbReference type="STRING" id="1123285.SAMN05660235_01932"/>
<dbReference type="GO" id="GO:0006260">
    <property type="term" value="P:DNA replication"/>
    <property type="evidence" value="ECO:0007669"/>
    <property type="project" value="UniProtKB-UniRule"/>
</dbReference>
<dbReference type="Gene3D" id="1.20.1050.90">
    <property type="entry name" value="RecF/RecN/SMC, N-terminal domain"/>
    <property type="match status" value="1"/>
</dbReference>
<comment type="function">
    <text evidence="12 13">The RecF protein is involved in DNA metabolism; it is required for DNA replication and normal SOS inducibility. RecF binds preferentially to single-stranded, linear DNA. It also seems to bind ATP.</text>
</comment>
<evidence type="ECO:0000256" key="1">
    <source>
        <dbReference type="ARBA" id="ARBA00004496"/>
    </source>
</evidence>
<reference evidence="16" key="1">
    <citation type="submission" date="2016-10" db="EMBL/GenBank/DDBJ databases">
        <authorList>
            <person name="Varghese N."/>
            <person name="Submissions S."/>
        </authorList>
    </citation>
    <scope>NUCLEOTIDE SEQUENCE [LARGE SCALE GENOMIC DNA]</scope>
    <source>
        <strain evidence="16">DSM 23256</strain>
    </source>
</reference>
<dbReference type="GO" id="GO:0003697">
    <property type="term" value="F:single-stranded DNA binding"/>
    <property type="evidence" value="ECO:0007669"/>
    <property type="project" value="UniProtKB-UniRule"/>
</dbReference>
<dbReference type="PANTHER" id="PTHR32182:SF0">
    <property type="entry name" value="DNA REPLICATION AND REPAIR PROTEIN RECF"/>
    <property type="match status" value="1"/>
</dbReference>
<dbReference type="GO" id="GO:0005524">
    <property type="term" value="F:ATP binding"/>
    <property type="evidence" value="ECO:0007669"/>
    <property type="project" value="UniProtKB-UniRule"/>
</dbReference>
<dbReference type="PROSITE" id="PS00618">
    <property type="entry name" value="RECF_2"/>
    <property type="match status" value="1"/>
</dbReference>
<keyword evidence="10 12" id="KW-0234">DNA repair</keyword>
<keyword evidence="16" id="KW-1185">Reference proteome</keyword>
<dbReference type="PROSITE" id="PS00617">
    <property type="entry name" value="RECF_1"/>
    <property type="match status" value="1"/>
</dbReference>
<dbReference type="RefSeq" id="WP_093690326.1">
    <property type="nucleotide sequence ID" value="NZ_FNBU01000014.1"/>
</dbReference>
<organism evidence="15 16">
    <name type="scientific">Sporolituus thermophilus DSM 23256</name>
    <dbReference type="NCBI Taxonomy" id="1123285"/>
    <lineage>
        <taxon>Bacteria</taxon>
        <taxon>Bacillati</taxon>
        <taxon>Bacillota</taxon>
        <taxon>Negativicutes</taxon>
        <taxon>Selenomonadales</taxon>
        <taxon>Sporomusaceae</taxon>
        <taxon>Sporolituus</taxon>
    </lineage>
</organism>
<evidence type="ECO:0000256" key="2">
    <source>
        <dbReference type="ARBA" id="ARBA00008016"/>
    </source>
</evidence>
<dbReference type="Pfam" id="PF02463">
    <property type="entry name" value="SMC_N"/>
    <property type="match status" value="1"/>
</dbReference>
<dbReference type="Proteomes" id="UP000243333">
    <property type="component" value="Unassembled WGS sequence"/>
</dbReference>
<keyword evidence="8 12" id="KW-0067">ATP-binding</keyword>
<gene>
    <name evidence="12" type="primary">recF</name>
    <name evidence="15" type="ORF">SAMN05660235_01932</name>
</gene>
<dbReference type="InterPro" id="IPR027417">
    <property type="entry name" value="P-loop_NTPase"/>
</dbReference>
<evidence type="ECO:0000256" key="4">
    <source>
        <dbReference type="ARBA" id="ARBA00022490"/>
    </source>
</evidence>
<evidence type="ECO:0000313" key="15">
    <source>
        <dbReference type="EMBL" id="SDF54021.1"/>
    </source>
</evidence>
<dbReference type="PANTHER" id="PTHR32182">
    <property type="entry name" value="DNA REPLICATION AND REPAIR PROTEIN RECF"/>
    <property type="match status" value="1"/>
</dbReference>
<dbReference type="InterPro" id="IPR001238">
    <property type="entry name" value="DNA-binding_RecF"/>
</dbReference>
<dbReference type="SUPFAM" id="SSF52540">
    <property type="entry name" value="P-loop containing nucleoside triphosphate hydrolases"/>
    <property type="match status" value="1"/>
</dbReference>
<dbReference type="InterPro" id="IPR003395">
    <property type="entry name" value="RecF/RecN/SMC_N"/>
</dbReference>
<dbReference type="NCBIfam" id="TIGR00611">
    <property type="entry name" value="recf"/>
    <property type="match status" value="1"/>
</dbReference>
<dbReference type="HAMAP" id="MF_00365">
    <property type="entry name" value="RecF"/>
    <property type="match status" value="1"/>
</dbReference>
<evidence type="ECO:0000256" key="5">
    <source>
        <dbReference type="ARBA" id="ARBA00022705"/>
    </source>
</evidence>
<evidence type="ECO:0000313" key="16">
    <source>
        <dbReference type="Proteomes" id="UP000243333"/>
    </source>
</evidence>
<comment type="similarity">
    <text evidence="2 12 13">Belongs to the RecF family.</text>
</comment>
<evidence type="ECO:0000256" key="8">
    <source>
        <dbReference type="ARBA" id="ARBA00022840"/>
    </source>
</evidence>
<keyword evidence="6 12" id="KW-0547">Nucleotide-binding</keyword>
<keyword evidence="7 12" id="KW-0227">DNA damage</keyword>
<dbReference type="EMBL" id="FNBU01000014">
    <property type="protein sequence ID" value="SDF54021.1"/>
    <property type="molecule type" value="Genomic_DNA"/>
</dbReference>
<feature type="domain" description="RecF/RecN/SMC N-terminal" evidence="14">
    <location>
        <begin position="3"/>
        <end position="349"/>
    </location>
</feature>
<evidence type="ECO:0000256" key="11">
    <source>
        <dbReference type="ARBA" id="ARBA00023236"/>
    </source>
</evidence>
<evidence type="ECO:0000256" key="6">
    <source>
        <dbReference type="ARBA" id="ARBA00022741"/>
    </source>
</evidence>
<keyword evidence="5 12" id="KW-0235">DNA replication</keyword>
<dbReference type="AlphaFoldDB" id="A0A1G7LXB2"/>
<keyword evidence="4 12" id="KW-0963">Cytoplasm</keyword>
<dbReference type="Gene3D" id="3.40.50.300">
    <property type="entry name" value="P-loop containing nucleotide triphosphate hydrolases"/>
    <property type="match status" value="1"/>
</dbReference>
<name>A0A1G7LXB2_9FIRM</name>
<dbReference type="OrthoDB" id="9803889at2"/>
<dbReference type="GO" id="GO:0006302">
    <property type="term" value="P:double-strand break repair"/>
    <property type="evidence" value="ECO:0007669"/>
    <property type="project" value="TreeGrafter"/>
</dbReference>
<evidence type="ECO:0000256" key="10">
    <source>
        <dbReference type="ARBA" id="ARBA00023204"/>
    </source>
</evidence>
<accession>A0A1G7LXB2</accession>
<dbReference type="GO" id="GO:0005737">
    <property type="term" value="C:cytoplasm"/>
    <property type="evidence" value="ECO:0007669"/>
    <property type="project" value="UniProtKB-SubCell"/>
</dbReference>
<evidence type="ECO:0000256" key="9">
    <source>
        <dbReference type="ARBA" id="ARBA00023125"/>
    </source>
</evidence>
<dbReference type="InterPro" id="IPR042174">
    <property type="entry name" value="RecF_2"/>
</dbReference>
<feature type="binding site" evidence="12">
    <location>
        <begin position="30"/>
        <end position="37"/>
    </location>
    <ligand>
        <name>ATP</name>
        <dbReference type="ChEBI" id="CHEBI:30616"/>
    </ligand>
</feature>
<dbReference type="CDD" id="cd03242">
    <property type="entry name" value="ABC_RecF"/>
    <property type="match status" value="1"/>
</dbReference>
<evidence type="ECO:0000259" key="14">
    <source>
        <dbReference type="Pfam" id="PF02463"/>
    </source>
</evidence>
<dbReference type="GO" id="GO:0000731">
    <property type="term" value="P:DNA synthesis involved in DNA repair"/>
    <property type="evidence" value="ECO:0007669"/>
    <property type="project" value="TreeGrafter"/>
</dbReference>